<dbReference type="AlphaFoldDB" id="A0A6M0IE93"/>
<keyword evidence="2" id="KW-1185">Reference proteome</keyword>
<dbReference type="Proteomes" id="UP000477386">
    <property type="component" value="Unassembled WGS sequence"/>
</dbReference>
<dbReference type="EMBL" id="JAAGNZ010000001">
    <property type="protein sequence ID" value="NEU66147.1"/>
    <property type="molecule type" value="Genomic_DNA"/>
</dbReference>
<comment type="caution">
    <text evidence="1">The sequence shown here is derived from an EMBL/GenBank/DDBJ whole genome shotgun (WGS) entry which is preliminary data.</text>
</comment>
<evidence type="ECO:0000313" key="1">
    <source>
        <dbReference type="EMBL" id="NEU66147.1"/>
    </source>
</evidence>
<gene>
    <name evidence="1" type="ORF">GK091_04580</name>
</gene>
<accession>A0A6M0IE93</accession>
<evidence type="ECO:0000313" key="2">
    <source>
        <dbReference type="Proteomes" id="UP000477386"/>
    </source>
</evidence>
<protein>
    <submittedName>
        <fullName evidence="1">Uncharacterized protein</fullName>
    </submittedName>
</protein>
<organism evidence="1 2">
    <name type="scientific">Spirosoma agri</name>
    <dbReference type="NCBI Taxonomy" id="1987381"/>
    <lineage>
        <taxon>Bacteria</taxon>
        <taxon>Pseudomonadati</taxon>
        <taxon>Bacteroidota</taxon>
        <taxon>Cytophagia</taxon>
        <taxon>Cytophagales</taxon>
        <taxon>Cytophagaceae</taxon>
        <taxon>Spirosoma</taxon>
    </lineage>
</organism>
<reference evidence="1 2" key="1">
    <citation type="submission" date="2020-02" db="EMBL/GenBank/DDBJ databases">
        <title>Draft genome sequence of two Spirosoma agri KCTC 52727 and Spirosoma terrae KCTC 52035.</title>
        <authorList>
            <person name="Rojas J."/>
            <person name="Ambika Manirajan B."/>
            <person name="Ratering S."/>
            <person name="Suarez C."/>
            <person name="Schnell S."/>
        </authorList>
    </citation>
    <scope>NUCLEOTIDE SEQUENCE [LARGE SCALE GENOMIC DNA]</scope>
    <source>
        <strain evidence="1 2">KCTC 52727</strain>
    </source>
</reference>
<sequence length="44" mass="5127">MHQAVDQMQSYFDNQLALKELPIFVKEVPVSREKVSDFNIWTGS</sequence>
<proteinExistence type="predicted"/>
<name>A0A6M0IE93_9BACT</name>